<keyword evidence="2" id="KW-1185">Reference proteome</keyword>
<comment type="caution">
    <text evidence="1">The sequence shown here is derived from an EMBL/GenBank/DDBJ whole genome shotgun (WGS) entry which is preliminary data.</text>
</comment>
<dbReference type="EMBL" id="JAHUTJ010026592">
    <property type="protein sequence ID" value="MED6274874.1"/>
    <property type="molecule type" value="Genomic_DNA"/>
</dbReference>
<sequence length="121" mass="13530">MVDQASFMRDIRRNLPTVFKDSAFLFCSAGSQIRCCPHSFKRTLSTLHHNSQDSPAAAVLHSPPLTRITTSLPGGLNPTQFSLLLLFPAPEPENKVFLNISLFNRVFLHVGQVGHQHYDKT</sequence>
<accession>A0ABU7DKT7</accession>
<dbReference type="Proteomes" id="UP001352852">
    <property type="component" value="Unassembled WGS sequence"/>
</dbReference>
<gene>
    <name evidence="1" type="ORF">CHARACLAT_020880</name>
</gene>
<reference evidence="1 2" key="1">
    <citation type="submission" date="2021-06" db="EMBL/GenBank/DDBJ databases">
        <authorList>
            <person name="Palmer J.M."/>
        </authorList>
    </citation>
    <scope>NUCLEOTIDE SEQUENCE [LARGE SCALE GENOMIC DNA]</scope>
    <source>
        <strain evidence="1 2">CL_MEX2019</strain>
        <tissue evidence="1">Muscle</tissue>
    </source>
</reference>
<evidence type="ECO:0000313" key="1">
    <source>
        <dbReference type="EMBL" id="MED6274874.1"/>
    </source>
</evidence>
<name>A0ABU7DKT7_9TELE</name>
<protein>
    <submittedName>
        <fullName evidence="1">Uncharacterized protein</fullName>
    </submittedName>
</protein>
<proteinExistence type="predicted"/>
<evidence type="ECO:0000313" key="2">
    <source>
        <dbReference type="Proteomes" id="UP001352852"/>
    </source>
</evidence>
<organism evidence="1 2">
    <name type="scientific">Characodon lateralis</name>
    <dbReference type="NCBI Taxonomy" id="208331"/>
    <lineage>
        <taxon>Eukaryota</taxon>
        <taxon>Metazoa</taxon>
        <taxon>Chordata</taxon>
        <taxon>Craniata</taxon>
        <taxon>Vertebrata</taxon>
        <taxon>Euteleostomi</taxon>
        <taxon>Actinopterygii</taxon>
        <taxon>Neopterygii</taxon>
        <taxon>Teleostei</taxon>
        <taxon>Neoteleostei</taxon>
        <taxon>Acanthomorphata</taxon>
        <taxon>Ovalentaria</taxon>
        <taxon>Atherinomorphae</taxon>
        <taxon>Cyprinodontiformes</taxon>
        <taxon>Goodeidae</taxon>
        <taxon>Characodon</taxon>
    </lineage>
</organism>